<protein>
    <recommendedName>
        <fullName evidence="9">Signal recognition particle receptor FtsY</fullName>
        <shortName evidence="9">SRP receptor</shortName>
        <ecNumber evidence="9">3.6.5.4</ecNumber>
    </recommendedName>
</protein>
<dbReference type="SMART" id="SM00962">
    <property type="entry name" value="SRP54"/>
    <property type="match status" value="1"/>
</dbReference>
<name>A0A1H9YD34_9FIRM</name>
<keyword evidence="4 9" id="KW-0378">Hydrolase</keyword>
<evidence type="ECO:0000256" key="7">
    <source>
        <dbReference type="ARBA" id="ARBA00023170"/>
    </source>
</evidence>
<gene>
    <name evidence="9" type="primary">ftsY</name>
    <name evidence="12" type="ORF">SAMN05660297_00167</name>
</gene>
<dbReference type="NCBIfam" id="TIGR00064">
    <property type="entry name" value="ftsY"/>
    <property type="match status" value="1"/>
</dbReference>
<comment type="similarity">
    <text evidence="9">Belongs to the GTP-binding SRP family. FtsY subfamily.</text>
</comment>
<dbReference type="PANTHER" id="PTHR43134">
    <property type="entry name" value="SIGNAL RECOGNITION PARTICLE RECEPTOR SUBUNIT ALPHA"/>
    <property type="match status" value="1"/>
</dbReference>
<dbReference type="EC" id="3.6.5.4" evidence="9"/>
<dbReference type="InterPro" id="IPR013822">
    <property type="entry name" value="Signal_recog_particl_SRP54_hlx"/>
</dbReference>
<comment type="catalytic activity">
    <reaction evidence="8 9">
        <text>GTP + H2O = GDP + phosphate + H(+)</text>
        <dbReference type="Rhea" id="RHEA:19669"/>
        <dbReference type="ChEBI" id="CHEBI:15377"/>
        <dbReference type="ChEBI" id="CHEBI:15378"/>
        <dbReference type="ChEBI" id="CHEBI:37565"/>
        <dbReference type="ChEBI" id="CHEBI:43474"/>
        <dbReference type="ChEBI" id="CHEBI:58189"/>
        <dbReference type="EC" id="3.6.5.4"/>
    </reaction>
</comment>
<dbReference type="STRING" id="426128.SAMN05660297_00167"/>
<feature type="binding site" evidence="9">
    <location>
        <begin position="287"/>
        <end position="291"/>
    </location>
    <ligand>
        <name>GTP</name>
        <dbReference type="ChEBI" id="CHEBI:37565"/>
    </ligand>
</feature>
<keyword evidence="2 9" id="KW-0963">Cytoplasm</keyword>
<reference evidence="12 13" key="1">
    <citation type="submission" date="2016-10" db="EMBL/GenBank/DDBJ databases">
        <authorList>
            <person name="de Groot N.N."/>
        </authorList>
    </citation>
    <scope>NUCLEOTIDE SEQUENCE [LARGE SCALE GENOMIC DNA]</scope>
    <source>
        <strain evidence="12 13">DSM 18979</strain>
    </source>
</reference>
<feature type="region of interest" description="Disordered" evidence="10">
    <location>
        <begin position="1"/>
        <end position="24"/>
    </location>
</feature>
<dbReference type="InterPro" id="IPR004390">
    <property type="entry name" value="SR_rcpt_FtsY"/>
</dbReference>
<feature type="binding site" evidence="9">
    <location>
        <begin position="205"/>
        <end position="212"/>
    </location>
    <ligand>
        <name>GTP</name>
        <dbReference type="ChEBI" id="CHEBI:37565"/>
    </ligand>
</feature>
<accession>A0A1H9YD34</accession>
<dbReference type="RefSeq" id="WP_090437902.1">
    <property type="nucleotide sequence ID" value="NZ_FOHU01000001.1"/>
</dbReference>
<dbReference type="Gene3D" id="1.20.120.140">
    <property type="entry name" value="Signal recognition particle SRP54, nucleotide-binding domain"/>
    <property type="match status" value="1"/>
</dbReference>
<feature type="region of interest" description="Disordered" evidence="10">
    <location>
        <begin position="66"/>
        <end position="92"/>
    </location>
</feature>
<keyword evidence="6 9" id="KW-0472">Membrane</keyword>
<dbReference type="InterPro" id="IPR003593">
    <property type="entry name" value="AAA+_ATPase"/>
</dbReference>
<feature type="binding site" evidence="9">
    <location>
        <begin position="351"/>
        <end position="354"/>
    </location>
    <ligand>
        <name>GTP</name>
        <dbReference type="ChEBI" id="CHEBI:37565"/>
    </ligand>
</feature>
<evidence type="ECO:0000259" key="11">
    <source>
        <dbReference type="PROSITE" id="PS00300"/>
    </source>
</evidence>
<evidence type="ECO:0000256" key="1">
    <source>
        <dbReference type="ARBA" id="ARBA00022475"/>
    </source>
</evidence>
<comment type="function">
    <text evidence="9">Involved in targeting and insertion of nascent membrane proteins into the cytoplasmic membrane. Acts as a receptor for the complex formed by the signal recognition particle (SRP) and the ribosome-nascent chain (RNC).</text>
</comment>
<dbReference type="InterPro" id="IPR042101">
    <property type="entry name" value="SRP54_N_sf"/>
</dbReference>
<sequence length="401" mass="44845">MFKKLWEKLNNKNEATDKKEKEYNQEDVIMEDEKEELHIDEITEESPITPEEIMEEPEMVEELLPLEKEELEENNELEKDNELEEDNALEEEPTEKINLFARLKEGLSKTKKGITDKVDILIKSYQKIDEELFEELEEILITADIGVNTTMEVIDELRDAVKVQKITQPEKIKELLQEKLTTTLNELSSSDLNTESSPSIILVVGVNGVGKTTSIGKIAYKLKGQGKKVLLAAGDTFRAAAIDQLKIWGDRVGVDVIKHQEGSDPAAVIYDAIQAAKARKMDVLICDTAGRLHNKKNLMNELGKVFKVVEREFPQAVKEVLLVLDATTGQNAIQQAKTFKEVANISGLVLTKLDGTAKGGIVIAISKELNIPVKLIGVGEKMEDLQEFNASVFVKALFGEE</sequence>
<evidence type="ECO:0000313" key="13">
    <source>
        <dbReference type="Proteomes" id="UP000199568"/>
    </source>
</evidence>
<dbReference type="SMART" id="SM00382">
    <property type="entry name" value="AAA"/>
    <property type="match status" value="1"/>
</dbReference>
<dbReference type="FunFam" id="1.20.120.140:FF:000002">
    <property type="entry name" value="Signal recognition particle receptor FtsY"/>
    <property type="match status" value="1"/>
</dbReference>
<dbReference type="Gene3D" id="3.40.50.300">
    <property type="entry name" value="P-loop containing nucleotide triphosphate hydrolases"/>
    <property type="match status" value="1"/>
</dbReference>
<evidence type="ECO:0000256" key="2">
    <source>
        <dbReference type="ARBA" id="ARBA00022490"/>
    </source>
</evidence>
<dbReference type="Pfam" id="PF02881">
    <property type="entry name" value="SRP54_N"/>
    <property type="match status" value="1"/>
</dbReference>
<evidence type="ECO:0000256" key="5">
    <source>
        <dbReference type="ARBA" id="ARBA00023134"/>
    </source>
</evidence>
<dbReference type="GO" id="GO:0005525">
    <property type="term" value="F:GTP binding"/>
    <property type="evidence" value="ECO:0007669"/>
    <property type="project" value="UniProtKB-UniRule"/>
</dbReference>
<dbReference type="PANTHER" id="PTHR43134:SF1">
    <property type="entry name" value="SIGNAL RECOGNITION PARTICLE RECEPTOR SUBUNIT ALPHA"/>
    <property type="match status" value="1"/>
</dbReference>
<dbReference type="OrthoDB" id="9804720at2"/>
<evidence type="ECO:0000256" key="6">
    <source>
        <dbReference type="ARBA" id="ARBA00023136"/>
    </source>
</evidence>
<dbReference type="AlphaFoldDB" id="A0A1H9YD34"/>
<dbReference type="Pfam" id="PF00448">
    <property type="entry name" value="SRP54"/>
    <property type="match status" value="1"/>
</dbReference>
<evidence type="ECO:0000256" key="4">
    <source>
        <dbReference type="ARBA" id="ARBA00022801"/>
    </source>
</evidence>
<dbReference type="GO" id="GO:0005886">
    <property type="term" value="C:plasma membrane"/>
    <property type="evidence" value="ECO:0007669"/>
    <property type="project" value="UniProtKB-SubCell"/>
</dbReference>
<dbReference type="EMBL" id="FOHU01000001">
    <property type="protein sequence ID" value="SES66840.1"/>
    <property type="molecule type" value="Genomic_DNA"/>
</dbReference>
<dbReference type="FunFam" id="3.40.50.300:FF:000053">
    <property type="entry name" value="Signal recognition particle receptor FtsY"/>
    <property type="match status" value="1"/>
</dbReference>
<dbReference type="Proteomes" id="UP000199568">
    <property type="component" value="Unassembled WGS sequence"/>
</dbReference>
<dbReference type="InterPro" id="IPR000897">
    <property type="entry name" value="SRP54_GTPase_dom"/>
</dbReference>
<evidence type="ECO:0000256" key="8">
    <source>
        <dbReference type="ARBA" id="ARBA00048027"/>
    </source>
</evidence>
<dbReference type="GO" id="GO:0005047">
    <property type="term" value="F:signal recognition particle binding"/>
    <property type="evidence" value="ECO:0007669"/>
    <property type="project" value="TreeGrafter"/>
</dbReference>
<comment type="subunit">
    <text evidence="9">Part of the signal recognition particle protein translocation system, which is composed of SRP and FtsY.</text>
</comment>
<evidence type="ECO:0000256" key="3">
    <source>
        <dbReference type="ARBA" id="ARBA00022741"/>
    </source>
</evidence>
<dbReference type="CDD" id="cd17874">
    <property type="entry name" value="FtsY"/>
    <property type="match status" value="1"/>
</dbReference>
<evidence type="ECO:0000313" key="12">
    <source>
        <dbReference type="EMBL" id="SES66840.1"/>
    </source>
</evidence>
<dbReference type="SMART" id="SM00963">
    <property type="entry name" value="SRP54_N"/>
    <property type="match status" value="1"/>
</dbReference>
<keyword evidence="5 9" id="KW-0342">GTP-binding</keyword>
<proteinExistence type="inferred from homology"/>
<feature type="compositionally biased region" description="Acidic residues" evidence="10">
    <location>
        <begin position="69"/>
        <end position="92"/>
    </location>
</feature>
<dbReference type="InterPro" id="IPR027417">
    <property type="entry name" value="P-loop_NTPase"/>
</dbReference>
<feature type="domain" description="SRP54-type proteins GTP-binding" evidence="11">
    <location>
        <begin position="372"/>
        <end position="385"/>
    </location>
</feature>
<dbReference type="InterPro" id="IPR036225">
    <property type="entry name" value="SRP/SRP_N"/>
</dbReference>
<dbReference type="GO" id="GO:0005737">
    <property type="term" value="C:cytoplasm"/>
    <property type="evidence" value="ECO:0007669"/>
    <property type="project" value="UniProtKB-SubCell"/>
</dbReference>
<comment type="subcellular location">
    <subcellularLocation>
        <location evidence="9">Cell membrane</location>
        <topology evidence="9">Peripheral membrane protein</topology>
        <orientation evidence="9">Cytoplasmic side</orientation>
    </subcellularLocation>
    <subcellularLocation>
        <location evidence="9">Cytoplasm</location>
    </subcellularLocation>
</comment>
<dbReference type="SUPFAM" id="SSF52540">
    <property type="entry name" value="P-loop containing nucleoside triphosphate hydrolases"/>
    <property type="match status" value="1"/>
</dbReference>
<organism evidence="12 13">
    <name type="scientific">Natronincola peptidivorans</name>
    <dbReference type="NCBI Taxonomy" id="426128"/>
    <lineage>
        <taxon>Bacteria</taxon>
        <taxon>Bacillati</taxon>
        <taxon>Bacillota</taxon>
        <taxon>Clostridia</taxon>
        <taxon>Peptostreptococcales</taxon>
        <taxon>Natronincolaceae</taxon>
        <taxon>Natronincola</taxon>
    </lineage>
</organism>
<dbReference type="SUPFAM" id="SSF47364">
    <property type="entry name" value="Domain of the SRP/SRP receptor G-proteins"/>
    <property type="match status" value="1"/>
</dbReference>
<dbReference type="GO" id="GO:0006614">
    <property type="term" value="P:SRP-dependent cotranslational protein targeting to membrane"/>
    <property type="evidence" value="ECO:0007669"/>
    <property type="project" value="InterPro"/>
</dbReference>
<dbReference type="PROSITE" id="PS00300">
    <property type="entry name" value="SRP54"/>
    <property type="match status" value="1"/>
</dbReference>
<keyword evidence="7 9" id="KW-0675">Receptor</keyword>
<evidence type="ECO:0000256" key="10">
    <source>
        <dbReference type="SAM" id="MobiDB-lite"/>
    </source>
</evidence>
<dbReference type="GO" id="GO:0003924">
    <property type="term" value="F:GTPase activity"/>
    <property type="evidence" value="ECO:0007669"/>
    <property type="project" value="UniProtKB-UniRule"/>
</dbReference>
<evidence type="ECO:0000256" key="9">
    <source>
        <dbReference type="HAMAP-Rule" id="MF_00920"/>
    </source>
</evidence>
<keyword evidence="1 9" id="KW-1003">Cell membrane</keyword>
<keyword evidence="3 9" id="KW-0547">Nucleotide-binding</keyword>
<keyword evidence="13" id="KW-1185">Reference proteome</keyword>
<dbReference type="HAMAP" id="MF_00920">
    <property type="entry name" value="FtsY"/>
    <property type="match status" value="1"/>
</dbReference>